<evidence type="ECO:0000313" key="6">
    <source>
        <dbReference type="EMBL" id="TCT14624.1"/>
    </source>
</evidence>
<gene>
    <name evidence="6" type="ORF">EDC18_105105</name>
</gene>
<dbReference type="GO" id="GO:0015846">
    <property type="term" value="P:polyamine transport"/>
    <property type="evidence" value="ECO:0007669"/>
    <property type="project" value="InterPro"/>
</dbReference>
<reference evidence="6 7" key="1">
    <citation type="submission" date="2019-03" db="EMBL/GenBank/DDBJ databases">
        <title>Genomic Encyclopedia of Type Strains, Phase IV (KMG-IV): sequencing the most valuable type-strain genomes for metagenomic binning, comparative biology and taxonomic classification.</title>
        <authorList>
            <person name="Goeker M."/>
        </authorList>
    </citation>
    <scope>NUCLEOTIDE SEQUENCE [LARGE SCALE GENOMIC DNA]</scope>
    <source>
        <strain evidence="6 7">DSM 24629</strain>
    </source>
</reference>
<name>A0A4R3MP72_9FIRM</name>
<dbReference type="InterPro" id="IPR001188">
    <property type="entry name" value="Sperm_putr-bd"/>
</dbReference>
<dbReference type="CDD" id="cd13663">
    <property type="entry name" value="PBP2_PotD_PotF_like_2"/>
    <property type="match status" value="1"/>
</dbReference>
<evidence type="ECO:0000256" key="1">
    <source>
        <dbReference type="ARBA" id="ARBA00004418"/>
    </source>
</evidence>
<feature type="binding site" evidence="5">
    <location>
        <position position="83"/>
    </location>
    <ligand>
        <name>spermidine</name>
        <dbReference type="ChEBI" id="CHEBI:57834"/>
    </ligand>
</feature>
<keyword evidence="4" id="KW-0574">Periplasm</keyword>
<proteinExistence type="predicted"/>
<dbReference type="GO" id="GO:0042597">
    <property type="term" value="C:periplasmic space"/>
    <property type="evidence" value="ECO:0007669"/>
    <property type="project" value="UniProtKB-SubCell"/>
</dbReference>
<dbReference type="PIRSF" id="PIRSF019574">
    <property type="entry name" value="Periplasmic_polyamine_BP"/>
    <property type="match status" value="1"/>
</dbReference>
<comment type="subcellular location">
    <subcellularLocation>
        <location evidence="1">Periplasm</location>
    </subcellularLocation>
</comment>
<dbReference type="PANTHER" id="PTHR30222:SF17">
    <property type="entry name" value="SPERMIDINE_PUTRESCINE-BINDING PERIPLASMIC PROTEIN"/>
    <property type="match status" value="1"/>
</dbReference>
<dbReference type="PROSITE" id="PS51257">
    <property type="entry name" value="PROKAR_LIPOPROTEIN"/>
    <property type="match status" value="1"/>
</dbReference>
<sequence>MKKLVLVVILVLTSILIFTGCKSDEDRLYVFNWGEYIDPEVISIFEEETGIKIIYEEYEDNESMYPKVKNAIVPYDVVFPSEYMVEQMIKEDLLYPLNFDNIPNFDLINNRFKNFDFDPNNTYSVPYMWGTLGILYNTTMVDDVVDSWDILWNDKYTNNILMTNSIRDAFAVPLKMLGYSINTTNENELEEAKQLLIEQKPLVQGYFIDQMRDKMINNEAALAVTWNGEAIYTMEENEDLAYVVPKEGSNMWIDLVVIPKTSKNKDNAEKFINFLCRTDIALMNTEYIGYSTPHIEAKSLLDEGLRNDPAAYPSDDLLDRCEVFTDVGETREVYNQKWLEIKID</sequence>
<dbReference type="Gene3D" id="3.40.190.10">
    <property type="entry name" value="Periplasmic binding protein-like II"/>
    <property type="match status" value="2"/>
</dbReference>
<evidence type="ECO:0000256" key="4">
    <source>
        <dbReference type="ARBA" id="ARBA00022764"/>
    </source>
</evidence>
<protein>
    <submittedName>
        <fullName evidence="6">Spermidine/putrescine transport system substrate-binding protein</fullName>
    </submittedName>
</protein>
<dbReference type="SUPFAM" id="SSF53850">
    <property type="entry name" value="Periplasmic binding protein-like II"/>
    <property type="match status" value="1"/>
</dbReference>
<dbReference type="OrthoDB" id="9769319at2"/>
<keyword evidence="3" id="KW-0732">Signal</keyword>
<dbReference type="PRINTS" id="PR00909">
    <property type="entry name" value="SPERMDNBNDNG"/>
</dbReference>
<keyword evidence="2" id="KW-0813">Transport</keyword>
<dbReference type="PANTHER" id="PTHR30222">
    <property type="entry name" value="SPERMIDINE/PUTRESCINE-BINDING PERIPLASMIC PROTEIN"/>
    <property type="match status" value="1"/>
</dbReference>
<dbReference type="EMBL" id="SMAL01000005">
    <property type="protein sequence ID" value="TCT14624.1"/>
    <property type="molecule type" value="Genomic_DNA"/>
</dbReference>
<accession>A0A4R3MP72</accession>
<evidence type="ECO:0000256" key="2">
    <source>
        <dbReference type="ARBA" id="ARBA00022448"/>
    </source>
</evidence>
<dbReference type="InterPro" id="IPR006059">
    <property type="entry name" value="SBP"/>
</dbReference>
<dbReference type="AlphaFoldDB" id="A0A4R3MP72"/>
<evidence type="ECO:0000256" key="5">
    <source>
        <dbReference type="PIRSR" id="PIRSR019574-1"/>
    </source>
</evidence>
<dbReference type="GO" id="GO:0019808">
    <property type="term" value="F:polyamine binding"/>
    <property type="evidence" value="ECO:0007669"/>
    <property type="project" value="InterPro"/>
</dbReference>
<evidence type="ECO:0000256" key="3">
    <source>
        <dbReference type="ARBA" id="ARBA00022729"/>
    </source>
</evidence>
<dbReference type="Proteomes" id="UP000294902">
    <property type="component" value="Unassembled WGS sequence"/>
</dbReference>
<comment type="caution">
    <text evidence="6">The sequence shown here is derived from an EMBL/GenBank/DDBJ whole genome shotgun (WGS) entry which is preliminary data.</text>
</comment>
<dbReference type="Pfam" id="PF13416">
    <property type="entry name" value="SBP_bac_8"/>
    <property type="match status" value="1"/>
</dbReference>
<keyword evidence="7" id="KW-1185">Reference proteome</keyword>
<organism evidence="6 7">
    <name type="scientific">Natranaerovirga pectinivora</name>
    <dbReference type="NCBI Taxonomy" id="682400"/>
    <lineage>
        <taxon>Bacteria</taxon>
        <taxon>Bacillati</taxon>
        <taxon>Bacillota</taxon>
        <taxon>Clostridia</taxon>
        <taxon>Lachnospirales</taxon>
        <taxon>Natranaerovirgaceae</taxon>
        <taxon>Natranaerovirga</taxon>
    </lineage>
</organism>
<feature type="binding site" evidence="5">
    <location>
        <position position="35"/>
    </location>
    <ligand>
        <name>spermidine</name>
        <dbReference type="ChEBI" id="CHEBI:57834"/>
    </ligand>
</feature>
<evidence type="ECO:0000313" key="7">
    <source>
        <dbReference type="Proteomes" id="UP000294902"/>
    </source>
</evidence>